<dbReference type="GO" id="GO:0006355">
    <property type="term" value="P:regulation of DNA-templated transcription"/>
    <property type="evidence" value="ECO:0007669"/>
    <property type="project" value="InterPro"/>
</dbReference>
<keyword evidence="3 4" id="KW-0238">DNA-binding</keyword>
<accession>S5DLM0</accession>
<evidence type="ECO:0000256" key="2">
    <source>
        <dbReference type="ARBA" id="ARBA00023012"/>
    </source>
</evidence>
<dbReference type="EMBL" id="KC811142">
    <property type="protein sequence ID" value="AGQ19771.1"/>
    <property type="molecule type" value="Genomic_DNA"/>
</dbReference>
<evidence type="ECO:0000256" key="3">
    <source>
        <dbReference type="ARBA" id="ARBA00023125"/>
    </source>
</evidence>
<dbReference type="PROSITE" id="PS51755">
    <property type="entry name" value="OMPR_PHOB"/>
    <property type="match status" value="1"/>
</dbReference>
<keyword evidence="1" id="KW-0597">Phosphoprotein</keyword>
<feature type="domain" description="OmpR/PhoB-type" evidence="5">
    <location>
        <begin position="113"/>
        <end position="209"/>
    </location>
</feature>
<dbReference type="InterPro" id="IPR016032">
    <property type="entry name" value="Sig_transdc_resp-reg_C-effctor"/>
</dbReference>
<feature type="DNA-binding region" description="OmpR/PhoB-type" evidence="4">
    <location>
        <begin position="113"/>
        <end position="209"/>
    </location>
</feature>
<organism evidence="6">
    <name type="scientific">Candidatus Actinomarina minuta</name>
    <dbReference type="NCBI Taxonomy" id="1389454"/>
    <lineage>
        <taxon>Bacteria</taxon>
        <taxon>Bacillati</taxon>
        <taxon>Actinomycetota</taxon>
        <taxon>Actinomycetes</taxon>
        <taxon>Candidatus Actinomarinidae</taxon>
        <taxon>Candidatus Actinomarinales</taxon>
        <taxon>Candidatus Actinomarineae</taxon>
        <taxon>Candidatus Actinomarinaceae</taxon>
        <taxon>Candidatus Actinomarina</taxon>
    </lineage>
</organism>
<protein>
    <submittedName>
        <fullName evidence="6">Response regulator</fullName>
    </submittedName>
</protein>
<dbReference type="CDD" id="cd00383">
    <property type="entry name" value="trans_reg_C"/>
    <property type="match status" value="1"/>
</dbReference>
<dbReference type="GO" id="GO:0000976">
    <property type="term" value="F:transcription cis-regulatory region binding"/>
    <property type="evidence" value="ECO:0007669"/>
    <property type="project" value="TreeGrafter"/>
</dbReference>
<dbReference type="GO" id="GO:0032993">
    <property type="term" value="C:protein-DNA complex"/>
    <property type="evidence" value="ECO:0007669"/>
    <property type="project" value="TreeGrafter"/>
</dbReference>
<dbReference type="PANTHER" id="PTHR48111">
    <property type="entry name" value="REGULATOR OF RPOS"/>
    <property type="match status" value="1"/>
</dbReference>
<evidence type="ECO:0000259" key="5">
    <source>
        <dbReference type="PROSITE" id="PS51755"/>
    </source>
</evidence>
<dbReference type="InterPro" id="IPR036388">
    <property type="entry name" value="WH-like_DNA-bd_sf"/>
</dbReference>
<evidence type="ECO:0000313" key="6">
    <source>
        <dbReference type="EMBL" id="AGQ19771.1"/>
    </source>
</evidence>
<dbReference type="GO" id="GO:0005829">
    <property type="term" value="C:cytosol"/>
    <property type="evidence" value="ECO:0007669"/>
    <property type="project" value="TreeGrafter"/>
</dbReference>
<dbReference type="FunFam" id="1.10.10.10:FF:000018">
    <property type="entry name" value="DNA-binding response regulator ResD"/>
    <property type="match status" value="1"/>
</dbReference>
<dbReference type="Pfam" id="PF00486">
    <property type="entry name" value="Trans_reg_C"/>
    <property type="match status" value="1"/>
</dbReference>
<dbReference type="Gene3D" id="1.10.10.10">
    <property type="entry name" value="Winged helix-like DNA-binding domain superfamily/Winged helix DNA-binding domain"/>
    <property type="match status" value="1"/>
</dbReference>
<dbReference type="InterPro" id="IPR001867">
    <property type="entry name" value="OmpR/PhoB-type_DNA-bd"/>
</dbReference>
<evidence type="ECO:0000256" key="1">
    <source>
        <dbReference type="ARBA" id="ARBA00022553"/>
    </source>
</evidence>
<keyword evidence="2" id="KW-0902">Two-component regulatory system</keyword>
<dbReference type="InterPro" id="IPR039420">
    <property type="entry name" value="WalR-like"/>
</dbReference>
<name>S5DLM0_9ACTN</name>
<dbReference type="SUPFAM" id="SSF46894">
    <property type="entry name" value="C-terminal effector domain of the bipartite response regulators"/>
    <property type="match status" value="1"/>
</dbReference>
<proteinExistence type="predicted"/>
<sequence length="209" mass="24031">MIDTYINIDKEHKGFEELLKSSGVKKLSIKKIESPKEIHLVVSSLSKYGETKKNLSDLESSNKPFPTLIIVDSVDFEQTVELIQNPQIELVSSNSNLEEVSARVHALVGDSESEMLEFKDLTINLKTYEAKAGEVLLDLTFMEYELLKFFIVNQDNVWSREQLLEKVWGYDYFGGARTVDVHVRRLRAKLGENRNDWIKTVHSVGYKFN</sequence>
<dbReference type="GO" id="GO:0000156">
    <property type="term" value="F:phosphorelay response regulator activity"/>
    <property type="evidence" value="ECO:0007669"/>
    <property type="project" value="TreeGrafter"/>
</dbReference>
<dbReference type="PANTHER" id="PTHR48111:SF16">
    <property type="entry name" value="TRANSCRIPTIONAL REGULATORY PROTEIN GLNR"/>
    <property type="match status" value="1"/>
</dbReference>
<reference evidence="6" key="1">
    <citation type="journal article" date="2013" name="Sci. Rep.">
        <title>Metagenomics uncovers a new group of low GC and ultra-small marine Actinobacteria.</title>
        <authorList>
            <person name="Ghai R."/>
            <person name="Mizuno C.M."/>
            <person name="Picazo A."/>
            <person name="Camacho A."/>
            <person name="Rodriguez-Valera F."/>
        </authorList>
    </citation>
    <scope>NUCLEOTIDE SEQUENCE</scope>
</reference>
<dbReference type="SMART" id="SM00862">
    <property type="entry name" value="Trans_reg_C"/>
    <property type="match status" value="1"/>
</dbReference>
<evidence type="ECO:0000256" key="4">
    <source>
        <dbReference type="PROSITE-ProRule" id="PRU01091"/>
    </source>
</evidence>
<dbReference type="AlphaFoldDB" id="S5DLM0"/>